<dbReference type="CDD" id="cd03273">
    <property type="entry name" value="ABC_SMC2_euk"/>
    <property type="match status" value="1"/>
</dbReference>
<feature type="coiled-coil region" evidence="13">
    <location>
        <begin position="246"/>
        <end position="365"/>
    </location>
</feature>
<keyword evidence="8" id="KW-0226">DNA condensation</keyword>
<dbReference type="GO" id="GO:0016887">
    <property type="term" value="F:ATP hydrolysis activity"/>
    <property type="evidence" value="ECO:0007669"/>
    <property type="project" value="InterPro"/>
</dbReference>
<evidence type="ECO:0000256" key="13">
    <source>
        <dbReference type="SAM" id="Coils"/>
    </source>
</evidence>
<dbReference type="FunFam" id="3.40.50.300:FF:000278">
    <property type="entry name" value="Structural maintenance of chromosomes 2"/>
    <property type="match status" value="1"/>
</dbReference>
<comment type="caution">
    <text evidence="15">The sequence shown here is derived from an EMBL/GenBank/DDBJ whole genome shotgun (WGS) entry which is preliminary data.</text>
</comment>
<accession>A0AAN8ZZG5</accession>
<protein>
    <recommendedName>
        <fullName evidence="12">Structural maintenance of chromosomes protein</fullName>
    </recommendedName>
</protein>
<evidence type="ECO:0000256" key="10">
    <source>
        <dbReference type="ARBA" id="ARBA00023306"/>
    </source>
</evidence>
<evidence type="ECO:0000259" key="14">
    <source>
        <dbReference type="SMART" id="SM00968"/>
    </source>
</evidence>
<gene>
    <name evidence="15" type="primary">SMC2</name>
    <name evidence="15" type="ORF">SK128_019462</name>
</gene>
<dbReference type="InterPro" id="IPR003395">
    <property type="entry name" value="RecF/RecN/SMC_N"/>
</dbReference>
<evidence type="ECO:0000256" key="2">
    <source>
        <dbReference type="ARBA" id="ARBA00005231"/>
    </source>
</evidence>
<dbReference type="InterPro" id="IPR036277">
    <property type="entry name" value="SMC_hinge_sf"/>
</dbReference>
<dbReference type="Pfam" id="PF02463">
    <property type="entry name" value="SMC_N"/>
    <property type="match status" value="1"/>
</dbReference>
<evidence type="ECO:0000256" key="12">
    <source>
        <dbReference type="PIRNR" id="PIRNR005719"/>
    </source>
</evidence>
<feature type="domain" description="SMC hinge" evidence="14">
    <location>
        <begin position="520"/>
        <end position="640"/>
    </location>
</feature>
<keyword evidence="6" id="KW-0067">ATP-binding</keyword>
<dbReference type="GO" id="GO:0030261">
    <property type="term" value="P:chromosome condensation"/>
    <property type="evidence" value="ECO:0007669"/>
    <property type="project" value="UniProtKB-KW"/>
</dbReference>
<dbReference type="PIRSF" id="PIRSF005719">
    <property type="entry name" value="SMC"/>
    <property type="match status" value="1"/>
</dbReference>
<dbReference type="Gene3D" id="3.40.50.300">
    <property type="entry name" value="P-loop containing nucleotide triphosphate hydrolases"/>
    <property type="match status" value="2"/>
</dbReference>
<dbReference type="GO" id="GO:0000793">
    <property type="term" value="C:condensed chromosome"/>
    <property type="evidence" value="ECO:0007669"/>
    <property type="project" value="UniProtKB-ARBA"/>
</dbReference>
<dbReference type="InterPro" id="IPR010935">
    <property type="entry name" value="SMC_hinge"/>
</dbReference>
<evidence type="ECO:0000256" key="1">
    <source>
        <dbReference type="ARBA" id="ARBA00004123"/>
    </source>
</evidence>
<dbReference type="GO" id="GO:0098813">
    <property type="term" value="P:nuclear chromosome segregation"/>
    <property type="evidence" value="ECO:0007669"/>
    <property type="project" value="UniProtKB-ARBA"/>
</dbReference>
<evidence type="ECO:0000313" key="15">
    <source>
        <dbReference type="EMBL" id="KAK7074496.1"/>
    </source>
</evidence>
<organism evidence="15 16">
    <name type="scientific">Halocaridina rubra</name>
    <name type="common">Hawaiian red shrimp</name>
    <dbReference type="NCBI Taxonomy" id="373956"/>
    <lineage>
        <taxon>Eukaryota</taxon>
        <taxon>Metazoa</taxon>
        <taxon>Ecdysozoa</taxon>
        <taxon>Arthropoda</taxon>
        <taxon>Crustacea</taxon>
        <taxon>Multicrustacea</taxon>
        <taxon>Malacostraca</taxon>
        <taxon>Eumalacostraca</taxon>
        <taxon>Eucarida</taxon>
        <taxon>Decapoda</taxon>
        <taxon>Pleocyemata</taxon>
        <taxon>Caridea</taxon>
        <taxon>Atyoidea</taxon>
        <taxon>Atyidae</taxon>
        <taxon>Halocaridina</taxon>
    </lineage>
</organism>
<evidence type="ECO:0000313" key="16">
    <source>
        <dbReference type="Proteomes" id="UP001381693"/>
    </source>
</evidence>
<dbReference type="InterPro" id="IPR027120">
    <property type="entry name" value="Smc2_ABC"/>
</dbReference>
<comment type="function">
    <text evidence="11">Central component of the condensin complex, a complex required for conversion of interphase chromatin into mitotic-like condense chromosomes. The condensin complex probably introduces positive supercoils into relaxed DNA in the presence of type I topoisomerases and converts nicked DNA into positive knotted forms in the presence of type II topoisomerases.</text>
</comment>
<reference evidence="15 16" key="1">
    <citation type="submission" date="2023-11" db="EMBL/GenBank/DDBJ databases">
        <title>Halocaridina rubra genome assembly.</title>
        <authorList>
            <person name="Smith C."/>
        </authorList>
    </citation>
    <scope>NUCLEOTIDE SEQUENCE [LARGE SCALE GENOMIC DNA]</scope>
    <source>
        <strain evidence="15">EP-1</strain>
        <tissue evidence="15">Whole</tissue>
    </source>
</reference>
<sequence length="1183" mass="134831">MYIKSMVIDGFKSYGQRTEINGFDKLFNAITGLNGSGKSNILDAICFLLGITNLTQVRATNLQELVYKNGQAGVTKATVTITFDNTDKKQSPIGYDHYNEVTITRQVVIGGRNKYMINGTNVQNCRVQDFFRSVQLNVNNPHFLIMQGRITKVLNMKPPEILAMIEEAAGTRMYESKKQQAQKTIEKKDAKLKEINDILEEEITPTLSKLKEDRTMYLEYQRVQRELEHLTKLYIAHKFVTAQESSEKLREEHQTVKNQMKDLQEKISSGTREVKELENHILQLQEIRDKETGGRLQELEKISKEKEKAEVKLSAALKNLKETIQAEEKKKKQLEKSLADDIKALENKKKESEKLQGTFDKMRAQAQADDEALAASEKRLQAISSGMYSAGDGEDATLQEQLMNAKASITKAKTDTKTAEMKLKHTKEELKKKQQEMKRTASEYEKDKSLLDRMEKEVKNLETQLGKLGYDDKKVEDLEDKQRDLNREVVALQDRVDGFENRYPQLCFNYKDPERNFNRASIKGLVCKLIKLKDPNTATALEVTAGGRLYNVIVDTESTGQKLLTKGQLQTRVTIIPLSKISARAIDSNTINYARKLVGPDNVRTALSLVGYDNELQKAMEYVFGTAFICPDMNIAKQVTFDKNIMKKTVTLDGDVCDPAGTLTGGARRQGSSVLAHLDTMWEYQDQLNHKSQELQTIQEQLKQLQANSDKYHAVKQQHNVRSHELNMCLQRLQQSHHYQQQEEVNALENTMKECMETLERCRKVDLEGATKVKEIEDKIKNAKQLKEKELKAAKTELEKCQKKAADTRSVWNIKKQEEETLKLEICELEQSIETTEGQIKTCIEVLEQYQNQMKTLHEEVSEGKKMVAEAQANVRAQKELLSSQNKEINAMHSKKEEIIKASDEAELEIKQLDHNLSKLKTGAKEAENRVAHMLADHEWIEEDRKFFGQPNTSYDFAANDPVEAGKKISKLEETKTKLSKNVNMRAMNMLGKAEEQYNDLMRKKRIVENDKAKIEKVICELDEKKKEALRQAWEQVNRDFGSIFSMLLPGTQAKLEPPEGQDVLEGLEVRVAFGDVWKDSLTELSGGQRSLVALSLILALLLFKPAPIYILDEVDAALDLSHTQNIGNMLRTHFKYSQFIVVSLKDGMFNNANVLFKTKFVDGMSTVTRHTQQVHAGGIKKH</sequence>
<name>A0AAN8ZZG5_HALRR</name>
<dbReference type="GO" id="GO:0031981">
    <property type="term" value="C:nuclear lumen"/>
    <property type="evidence" value="ECO:0007669"/>
    <property type="project" value="UniProtKB-ARBA"/>
</dbReference>
<feature type="coiled-coil region" evidence="13">
    <location>
        <begin position="745"/>
        <end position="930"/>
    </location>
</feature>
<dbReference type="Proteomes" id="UP001381693">
    <property type="component" value="Unassembled WGS sequence"/>
</dbReference>
<feature type="coiled-coil region" evidence="13">
    <location>
        <begin position="416"/>
        <end position="502"/>
    </location>
</feature>
<keyword evidence="9 12" id="KW-0539">Nucleus</keyword>
<evidence type="ECO:0000256" key="8">
    <source>
        <dbReference type="ARBA" id="ARBA00023067"/>
    </source>
</evidence>
<dbReference type="FunFam" id="3.40.50.300:FF:000385">
    <property type="entry name" value="Structural maintenance of chromosomes 2"/>
    <property type="match status" value="1"/>
</dbReference>
<dbReference type="GO" id="GO:0051301">
    <property type="term" value="P:cell division"/>
    <property type="evidence" value="ECO:0007669"/>
    <property type="project" value="UniProtKB-KW"/>
</dbReference>
<evidence type="ECO:0000256" key="3">
    <source>
        <dbReference type="ARBA" id="ARBA00022618"/>
    </source>
</evidence>
<keyword evidence="5" id="KW-0498">Mitosis</keyword>
<comment type="similarity">
    <text evidence="2">Belongs to the SMC family. SMC2 subfamily.</text>
</comment>
<evidence type="ECO:0000256" key="9">
    <source>
        <dbReference type="ARBA" id="ARBA00023242"/>
    </source>
</evidence>
<keyword evidence="4" id="KW-0547">Nucleotide-binding</keyword>
<dbReference type="InterPro" id="IPR027417">
    <property type="entry name" value="P-loop_NTPase"/>
</dbReference>
<dbReference type="Gene3D" id="1.20.1060.20">
    <property type="match status" value="1"/>
</dbReference>
<keyword evidence="3" id="KW-0132">Cell division</keyword>
<dbReference type="SUPFAM" id="SSF52540">
    <property type="entry name" value="P-loop containing nucleoside triphosphate hydrolases"/>
    <property type="match status" value="1"/>
</dbReference>
<dbReference type="Pfam" id="PF06470">
    <property type="entry name" value="SMC_hinge"/>
    <property type="match status" value="1"/>
</dbReference>
<evidence type="ECO:0000256" key="5">
    <source>
        <dbReference type="ARBA" id="ARBA00022776"/>
    </source>
</evidence>
<dbReference type="FunFam" id="1.20.1060.20:FF:000005">
    <property type="entry name" value="Structural maintenance of chromosomes 2"/>
    <property type="match status" value="1"/>
</dbReference>
<dbReference type="InterPro" id="IPR024704">
    <property type="entry name" value="SMC"/>
</dbReference>
<proteinExistence type="inferred from homology"/>
<evidence type="ECO:0000256" key="7">
    <source>
        <dbReference type="ARBA" id="ARBA00023054"/>
    </source>
</evidence>
<dbReference type="GO" id="GO:0000796">
    <property type="term" value="C:condensin complex"/>
    <property type="evidence" value="ECO:0007669"/>
    <property type="project" value="UniProtKB-ARBA"/>
</dbReference>
<feature type="coiled-coil region" evidence="13">
    <location>
        <begin position="984"/>
        <end position="1028"/>
    </location>
</feature>
<dbReference type="SUPFAM" id="SSF75553">
    <property type="entry name" value="Smc hinge domain"/>
    <property type="match status" value="1"/>
</dbReference>
<keyword evidence="10" id="KW-0131">Cell cycle</keyword>
<feature type="coiled-coil region" evidence="13">
    <location>
        <begin position="681"/>
        <end position="715"/>
    </location>
</feature>
<evidence type="ECO:0000256" key="4">
    <source>
        <dbReference type="ARBA" id="ARBA00022741"/>
    </source>
</evidence>
<dbReference type="GO" id="GO:0005524">
    <property type="term" value="F:ATP binding"/>
    <property type="evidence" value="ECO:0007669"/>
    <property type="project" value="UniProtKB-KW"/>
</dbReference>
<evidence type="ECO:0000256" key="11">
    <source>
        <dbReference type="ARBA" id="ARBA00058936"/>
    </source>
</evidence>
<keyword evidence="16" id="KW-1185">Reference proteome</keyword>
<dbReference type="PANTHER" id="PTHR43977">
    <property type="entry name" value="STRUCTURAL MAINTENANCE OF CHROMOSOMES PROTEIN 3"/>
    <property type="match status" value="1"/>
</dbReference>
<evidence type="ECO:0000256" key="6">
    <source>
        <dbReference type="ARBA" id="ARBA00022840"/>
    </source>
</evidence>
<dbReference type="SMART" id="SM00968">
    <property type="entry name" value="SMC_hinge"/>
    <property type="match status" value="1"/>
</dbReference>
<keyword evidence="7 13" id="KW-0175">Coiled coil</keyword>
<dbReference type="EMBL" id="JAXCGZ010011566">
    <property type="protein sequence ID" value="KAK7074496.1"/>
    <property type="molecule type" value="Genomic_DNA"/>
</dbReference>
<dbReference type="AlphaFoldDB" id="A0AAN8ZZG5"/>
<comment type="subcellular location">
    <subcellularLocation>
        <location evidence="1 12">Nucleus</location>
    </subcellularLocation>
</comment>
<dbReference type="Gene3D" id="3.30.70.1620">
    <property type="match status" value="1"/>
</dbReference>
<dbReference type="GO" id="GO:0000280">
    <property type="term" value="P:nuclear division"/>
    <property type="evidence" value="ECO:0007669"/>
    <property type="project" value="UniProtKB-ARBA"/>
</dbReference>